<evidence type="ECO:0008006" key="4">
    <source>
        <dbReference type="Google" id="ProtNLM"/>
    </source>
</evidence>
<protein>
    <recommendedName>
        <fullName evidence="4">Pericentriolar material 1 protein</fullName>
    </recommendedName>
</protein>
<organism evidence="3">
    <name type="scientific">Ornithodoros turicata</name>
    <dbReference type="NCBI Taxonomy" id="34597"/>
    <lineage>
        <taxon>Eukaryota</taxon>
        <taxon>Metazoa</taxon>
        <taxon>Ecdysozoa</taxon>
        <taxon>Arthropoda</taxon>
        <taxon>Chelicerata</taxon>
        <taxon>Arachnida</taxon>
        <taxon>Acari</taxon>
        <taxon>Parasitiformes</taxon>
        <taxon>Ixodida</taxon>
        <taxon>Ixodoidea</taxon>
        <taxon>Argasidae</taxon>
        <taxon>Ornithodorinae</taxon>
        <taxon>Ornithodoros</taxon>
    </lineage>
</organism>
<feature type="region of interest" description="Disordered" evidence="2">
    <location>
        <begin position="1278"/>
        <end position="1297"/>
    </location>
</feature>
<feature type="compositionally biased region" description="Acidic residues" evidence="2">
    <location>
        <begin position="1517"/>
        <end position="1541"/>
    </location>
</feature>
<feature type="region of interest" description="Disordered" evidence="2">
    <location>
        <begin position="219"/>
        <end position="260"/>
    </location>
</feature>
<feature type="compositionally biased region" description="Basic and acidic residues" evidence="2">
    <location>
        <begin position="1314"/>
        <end position="1333"/>
    </location>
</feature>
<feature type="coiled-coil region" evidence="1">
    <location>
        <begin position="155"/>
        <end position="189"/>
    </location>
</feature>
<sequence>MQRRSANADSGRRNVHQQQGQSASGVQAAVSPSAHKNTNRAHDTSSLTNRLKHLDECIEQVKSLMKNLEKSDDPNAQQHMLKLYQMLHQLNAEQASGDITNVLFNALTEREQLQARAEAPEDSEEVLTTDCFDGAPMDLRQLTFMQEDKENLMRQNAIMRKILESKAKLMELEEQRAVVSTMQKKAENKLAEARAFQEHLATSSPDMREWVSQIQQASAAGTLLPPPLESRSSRKSGAHKSHHSPQSGGASGGANEDGIDWKLDGQRSEVEQLQLRLQQLQDFRLPHGMLDQLSVDPGVDSNLGADLSDFSRERQKLERKIRDLQEQKMQVDNLLAELTVLQAVPQSPRNACGDLVQSDAVSSGEGAVRGLSVNKNALKHTSDEKRRLQDMKKSLQQLSRSVQKFDQNASLDSAFSSTDVSSVSQPVAPQPQQLPLKPKRSKSPALQSLSCKKDNLWGDFPARRHYEAEGRANEDADAALAQQGVASAAVMPAPLQAPVMASNGPMQDGSEALAEKVRQLQATRNRLQYLQDLVSSLQDEEVVPDLMPQTRGSSEERNSDNEPTHHDVLQKQRELLQLQEHQRSQMLLRQQLAASNRPTTTKNQLRAGTSDQNCEDGGATSGPMAGHRDDKARRSKKDNLNTLTMPKNLYDSSKPSNRTQDHSNLEITGNRERAMLEELLKQEHRKHLFSYSHNEDIRSVSSCSAGSEAFEGAGSVLAGGDTTIAATWGGSSTQENLEDDDEAPENGAQESEGSHSDHETNAAPPETVAQSTRDRSISESNLSYGRADNTRLARSLSKGSTTGQVPQCINSATSWPIKQTTASAQPAGLQNGMLPEEEGQYCAEKLGLTMPAAPSLPNWPPFPQHLQQQFEHTSALCNSILQDQQALTSALLATSTVSLPGGPVQRQQGFDIQQYSIQQQQQLLLSIIHCYHILNLQQLEISQLQQNLQHLSTRAAEDSPMRGPPAGHFQSPDSMNPLLLATWSPSQVSFGGVNIAQQGPVVSPRQQSMPDQRCVQGTLNNQVVPGTRANNFWDNFRSYSRQNLLSGSTPAAGQMKSNELPVNFHVQQLASGGIPEAAFGPMEPRPRARASRGPGYADDISAMDSTRHPMRPVPNANVQELRATNKKSNTIKQESGMSASGSGSLDDTPGSRRRQPSHSACDALKSSIQAELSRLLTNNEDTGSLAVLLRQLQTMDAVTLQTTSASSQGSGGARRKVPSLVKSNVPKENSLPGSCRLPDPTQVPIQRVGSESSPDLHANAELYDPRLRTEDALSDSLLDKSPSKLQDGGSVRKKVKGRYPASCAASWPTSTRSSAERNDQTENLIPEHDKNSTAEEASAEMDLCMLRLTSFLRKNTGEEWNVDTLSHLVDSLGLLREHQQSVIGALRSCLVLEHKLVSDVEQTILTKVREAFVRDGCPPLAAWGDARPEREGETAALVPALEPTAVAKVENDVPVPLHRTKRDLQATESCDTVTADNFHLFQPADVPRSAGAHVDPVMLNEPVPNLPEHAESVRQEDEQEDEEDRETGPETEPEDTQDLAEADQSPAAGQDAADRNPEGDVQQDEAQGAVAGAVGGLNTGEDDPSLDNVPTKLMASEELAHAHEEPVVNGALADDGSFHEGPPPLPSAAPPSGREG</sequence>
<feature type="compositionally biased region" description="Low complexity" evidence="2">
    <location>
        <begin position="421"/>
        <end position="433"/>
    </location>
</feature>
<keyword evidence="1" id="KW-0175">Coiled coil</keyword>
<feature type="region of interest" description="Disordered" evidence="2">
    <location>
        <begin position="540"/>
        <end position="566"/>
    </location>
</feature>
<evidence type="ECO:0000313" key="3">
    <source>
        <dbReference type="EMBL" id="MBY07958.1"/>
    </source>
</evidence>
<feature type="compositionally biased region" description="Polar residues" evidence="2">
    <location>
        <begin position="640"/>
        <end position="658"/>
    </location>
</feature>
<dbReference type="GO" id="GO:0071539">
    <property type="term" value="P:protein localization to centrosome"/>
    <property type="evidence" value="ECO:0007669"/>
    <property type="project" value="InterPro"/>
</dbReference>
<feature type="region of interest" description="Disordered" evidence="2">
    <location>
        <begin position="1202"/>
        <end position="1264"/>
    </location>
</feature>
<feature type="compositionally biased region" description="Polar residues" evidence="2">
    <location>
        <begin position="592"/>
        <end position="612"/>
    </location>
</feature>
<proteinExistence type="predicted"/>
<feature type="region of interest" description="Disordered" evidence="2">
    <location>
        <begin position="1075"/>
        <end position="1162"/>
    </location>
</feature>
<feature type="compositionally biased region" description="Basic and acidic residues" evidence="2">
    <location>
        <begin position="380"/>
        <end position="393"/>
    </location>
</feature>
<evidence type="ECO:0000256" key="1">
    <source>
        <dbReference type="SAM" id="Coils"/>
    </source>
</evidence>
<dbReference type="GO" id="GO:0034454">
    <property type="term" value="P:microtubule anchoring at centrosome"/>
    <property type="evidence" value="ECO:0007669"/>
    <property type="project" value="InterPro"/>
</dbReference>
<feature type="region of interest" description="Disordered" evidence="2">
    <location>
        <begin position="372"/>
        <end position="394"/>
    </location>
</feature>
<feature type="region of interest" description="Disordered" evidence="2">
    <location>
        <begin position="1496"/>
        <end position="1636"/>
    </location>
</feature>
<reference evidence="3" key="1">
    <citation type="submission" date="2018-03" db="EMBL/GenBank/DDBJ databases">
        <title>The relapsing fever spirochete Borrelia turicatae persists in the highly oxidative environment of its soft-bodied tick vector.</title>
        <authorList>
            <person name="Bourret T.J."/>
            <person name="Boyle W.K."/>
            <person name="Valenzuela J.G."/>
            <person name="Oliveira F."/>
            <person name="Lopez J.E."/>
        </authorList>
    </citation>
    <scope>NUCLEOTIDE SEQUENCE</scope>
    <source>
        <strain evidence="3">Kansas strain/isolate</strain>
        <tissue evidence="3">Salivary glands</tissue>
    </source>
</reference>
<accession>A0A2R5LET2</accession>
<feature type="coiled-coil region" evidence="1">
    <location>
        <begin position="307"/>
        <end position="344"/>
    </location>
</feature>
<feature type="compositionally biased region" description="Polar residues" evidence="2">
    <location>
        <begin position="1126"/>
        <end position="1145"/>
    </location>
</feature>
<dbReference type="GO" id="GO:0034451">
    <property type="term" value="C:centriolar satellite"/>
    <property type="evidence" value="ECO:0007669"/>
    <property type="project" value="TreeGrafter"/>
</dbReference>
<dbReference type="GO" id="GO:0036064">
    <property type="term" value="C:ciliary basal body"/>
    <property type="evidence" value="ECO:0007669"/>
    <property type="project" value="TreeGrafter"/>
</dbReference>
<dbReference type="PANTHER" id="PTHR14164:SF12">
    <property type="entry name" value="PERICENTRIOLAR MATERIAL 1 PROTEIN"/>
    <property type="match status" value="1"/>
</dbReference>
<feature type="compositionally biased region" description="Low complexity" evidence="2">
    <location>
        <begin position="17"/>
        <end position="34"/>
    </location>
</feature>
<dbReference type="EMBL" id="GGLE01003832">
    <property type="protein sequence ID" value="MBY07958.1"/>
    <property type="molecule type" value="Transcribed_RNA"/>
</dbReference>
<feature type="compositionally biased region" description="Basic and acidic residues" evidence="2">
    <location>
        <begin position="553"/>
        <end position="566"/>
    </location>
</feature>
<dbReference type="InterPro" id="IPR024138">
    <property type="entry name" value="Pericentriolar_Pcm1"/>
</dbReference>
<feature type="region of interest" description="Disordered" evidence="2">
    <location>
        <begin position="1302"/>
        <end position="1336"/>
    </location>
</feature>
<dbReference type="PANTHER" id="PTHR14164">
    <property type="entry name" value="PERICENTRIOLAR MATERIAL 1-RELATED"/>
    <property type="match status" value="1"/>
</dbReference>
<feature type="region of interest" description="Disordered" evidence="2">
    <location>
        <begin position="421"/>
        <end position="448"/>
    </location>
</feature>
<feature type="compositionally biased region" description="Basic residues" evidence="2">
    <location>
        <begin position="233"/>
        <end position="243"/>
    </location>
</feature>
<feature type="region of interest" description="Disordered" evidence="2">
    <location>
        <begin position="592"/>
        <end position="669"/>
    </location>
</feature>
<feature type="compositionally biased region" description="Basic and acidic residues" evidence="2">
    <location>
        <begin position="659"/>
        <end position="669"/>
    </location>
</feature>
<feature type="compositionally biased region" description="Polar residues" evidence="2">
    <location>
        <begin position="797"/>
        <end position="807"/>
    </location>
</feature>
<feature type="region of interest" description="Disordered" evidence="2">
    <location>
        <begin position="724"/>
        <end position="807"/>
    </location>
</feature>
<feature type="region of interest" description="Disordered" evidence="2">
    <location>
        <begin position="1"/>
        <end position="48"/>
    </location>
</feature>
<dbReference type="GO" id="GO:1905515">
    <property type="term" value="P:non-motile cilium assembly"/>
    <property type="evidence" value="ECO:0007669"/>
    <property type="project" value="TreeGrafter"/>
</dbReference>
<name>A0A2R5LET2_9ACAR</name>
<evidence type="ECO:0000256" key="2">
    <source>
        <dbReference type="SAM" id="MobiDB-lite"/>
    </source>
</evidence>